<dbReference type="FunFam" id="3.90.740.10:FF:000006">
    <property type="entry name" value="Isoleucine--tRNA ligase"/>
    <property type="match status" value="1"/>
</dbReference>
<comment type="catalytic activity">
    <reaction evidence="9 10">
        <text>tRNA(Ile) + L-isoleucine + ATP = L-isoleucyl-tRNA(Ile) + AMP + diphosphate</text>
        <dbReference type="Rhea" id="RHEA:11060"/>
        <dbReference type="Rhea" id="RHEA-COMP:9666"/>
        <dbReference type="Rhea" id="RHEA-COMP:9695"/>
        <dbReference type="ChEBI" id="CHEBI:30616"/>
        <dbReference type="ChEBI" id="CHEBI:33019"/>
        <dbReference type="ChEBI" id="CHEBI:58045"/>
        <dbReference type="ChEBI" id="CHEBI:78442"/>
        <dbReference type="ChEBI" id="CHEBI:78528"/>
        <dbReference type="ChEBI" id="CHEBI:456215"/>
        <dbReference type="EC" id="6.1.1.5"/>
    </reaction>
</comment>
<dbReference type="GO" id="GO:0005829">
    <property type="term" value="C:cytosol"/>
    <property type="evidence" value="ECO:0007669"/>
    <property type="project" value="TreeGrafter"/>
</dbReference>
<dbReference type="Proteomes" id="UP000242329">
    <property type="component" value="Unassembled WGS sequence"/>
</dbReference>
<dbReference type="Gene3D" id="1.10.730.20">
    <property type="match status" value="1"/>
</dbReference>
<dbReference type="Pfam" id="PF00133">
    <property type="entry name" value="tRNA-synt_1"/>
    <property type="match status" value="1"/>
</dbReference>
<keyword evidence="2 10" id="KW-0963">Cytoplasm</keyword>
<keyword evidence="5 10" id="KW-0067">ATP-binding</keyword>
<evidence type="ECO:0000256" key="10">
    <source>
        <dbReference type="HAMAP-Rule" id="MF_02002"/>
    </source>
</evidence>
<feature type="binding site" evidence="10">
    <location>
        <position position="917"/>
    </location>
    <ligand>
        <name>Zn(2+)</name>
        <dbReference type="ChEBI" id="CHEBI:29105"/>
    </ligand>
</feature>
<evidence type="ECO:0000256" key="6">
    <source>
        <dbReference type="ARBA" id="ARBA00022917"/>
    </source>
</evidence>
<feature type="binding site" evidence="10">
    <location>
        <position position="557"/>
    </location>
    <ligand>
        <name>L-isoleucyl-5'-AMP</name>
        <dbReference type="ChEBI" id="CHEBI:178002"/>
    </ligand>
</feature>
<keyword evidence="3 10" id="KW-0436">Ligase</keyword>
<dbReference type="InterPro" id="IPR001412">
    <property type="entry name" value="aa-tRNA-synth_I_CS"/>
</dbReference>
<feature type="binding site" evidence="10">
    <location>
        <position position="914"/>
    </location>
    <ligand>
        <name>Zn(2+)</name>
        <dbReference type="ChEBI" id="CHEBI:29105"/>
    </ligand>
</feature>
<feature type="domain" description="Aminoacyl-tRNA synthetase class Ia" evidence="11">
    <location>
        <begin position="30"/>
        <end position="636"/>
    </location>
</feature>
<evidence type="ECO:0000256" key="5">
    <source>
        <dbReference type="ARBA" id="ARBA00022840"/>
    </source>
</evidence>
<evidence type="ECO:0000256" key="7">
    <source>
        <dbReference type="ARBA" id="ARBA00023146"/>
    </source>
</evidence>
<gene>
    <name evidence="10" type="primary">ileS</name>
    <name evidence="14" type="ORF">SAMN02745221_00339</name>
</gene>
<comment type="similarity">
    <text evidence="1 10">Belongs to the class-I aminoacyl-tRNA synthetase family. IleS type 1 subfamily.</text>
</comment>
<keyword evidence="6 10" id="KW-0648">Protein biosynthesis</keyword>
<accession>A0A1M5KB95</accession>
<evidence type="ECO:0000259" key="13">
    <source>
        <dbReference type="Pfam" id="PF08264"/>
    </source>
</evidence>
<dbReference type="AlphaFoldDB" id="A0A1M5KB95"/>
<comment type="domain">
    <text evidence="10">IleRS has two distinct active sites: one for aminoacylation and one for editing. The misactivated valine is translocated from the active site to the editing site, which sterically excludes the correctly activated isoleucine. The single editing site contains two valyl binding pockets, one specific for each substrate (Val-AMP or Val-tRNA(Ile)).</text>
</comment>
<dbReference type="SUPFAM" id="SSF52374">
    <property type="entry name" value="Nucleotidylyl transferase"/>
    <property type="match status" value="1"/>
</dbReference>
<protein>
    <recommendedName>
        <fullName evidence="10">Isoleucine--tRNA ligase</fullName>
        <ecNumber evidence="10">6.1.1.5</ecNumber>
    </recommendedName>
    <alternativeName>
        <fullName evidence="10">Isoleucyl-tRNA synthetase</fullName>
        <shortName evidence="10">IleRS</shortName>
    </alternativeName>
</protein>
<proteinExistence type="inferred from homology"/>
<evidence type="ECO:0000256" key="8">
    <source>
        <dbReference type="ARBA" id="ARBA00025217"/>
    </source>
</evidence>
<keyword evidence="7 10" id="KW-0030">Aminoacyl-tRNA synthetase</keyword>
<feature type="binding site" evidence="10">
    <location>
        <position position="897"/>
    </location>
    <ligand>
        <name>Zn(2+)</name>
        <dbReference type="ChEBI" id="CHEBI:29105"/>
    </ligand>
</feature>
<name>A0A1M5KB95_9FIRM</name>
<evidence type="ECO:0000256" key="1">
    <source>
        <dbReference type="ARBA" id="ARBA00006887"/>
    </source>
</evidence>
<dbReference type="SUPFAM" id="SSF47323">
    <property type="entry name" value="Anticodon-binding domain of a subclass of class I aminoacyl-tRNA synthetases"/>
    <property type="match status" value="1"/>
</dbReference>
<dbReference type="FunFam" id="1.10.730.20:FF:000001">
    <property type="entry name" value="Isoleucine--tRNA ligase"/>
    <property type="match status" value="1"/>
</dbReference>
<keyword evidence="10" id="KW-0479">Metal-binding</keyword>
<dbReference type="NCBIfam" id="TIGR00392">
    <property type="entry name" value="ileS"/>
    <property type="match status" value="1"/>
</dbReference>
<feature type="binding site" evidence="10">
    <location>
        <position position="894"/>
    </location>
    <ligand>
        <name>Zn(2+)</name>
        <dbReference type="ChEBI" id="CHEBI:29105"/>
    </ligand>
</feature>
<evidence type="ECO:0000259" key="11">
    <source>
        <dbReference type="Pfam" id="PF00133"/>
    </source>
</evidence>
<dbReference type="STRING" id="1123382.SAMN02745221_00339"/>
<evidence type="ECO:0000256" key="2">
    <source>
        <dbReference type="ARBA" id="ARBA00022490"/>
    </source>
</evidence>
<dbReference type="RefSeq" id="WP_073089284.1">
    <property type="nucleotide sequence ID" value="NZ_FQWY01000004.1"/>
</dbReference>
<dbReference type="EMBL" id="FQWY01000004">
    <property type="protein sequence ID" value="SHG49443.1"/>
    <property type="molecule type" value="Genomic_DNA"/>
</dbReference>
<dbReference type="GO" id="GO:0008270">
    <property type="term" value="F:zinc ion binding"/>
    <property type="evidence" value="ECO:0007669"/>
    <property type="project" value="UniProtKB-UniRule"/>
</dbReference>
<dbReference type="GO" id="GO:0004822">
    <property type="term" value="F:isoleucine-tRNA ligase activity"/>
    <property type="evidence" value="ECO:0007669"/>
    <property type="project" value="UniProtKB-UniRule"/>
</dbReference>
<dbReference type="PANTHER" id="PTHR42765">
    <property type="entry name" value="SOLEUCYL-TRNA SYNTHETASE"/>
    <property type="match status" value="1"/>
</dbReference>
<feature type="domain" description="Zinc finger FPG/IleRS-type" evidence="12">
    <location>
        <begin position="891"/>
        <end position="920"/>
    </location>
</feature>
<comment type="function">
    <text evidence="8 10">Catalyzes the attachment of isoleucine to tRNA(Ile). As IleRS can inadvertently accommodate and process structurally similar amino acids such as valine, to avoid such errors it has two additional distinct tRNA(Ile)-dependent editing activities. One activity is designated as 'pretransfer' editing and involves the hydrolysis of activated Val-AMP. The other activity is designated 'posttransfer' editing and involves deacylation of mischarged Val-tRNA(Ile).</text>
</comment>
<dbReference type="InterPro" id="IPR010663">
    <property type="entry name" value="Znf_FPG/IleRS"/>
</dbReference>
<dbReference type="InterPro" id="IPR009080">
    <property type="entry name" value="tRNAsynth_Ia_anticodon-bd"/>
</dbReference>
<evidence type="ECO:0000259" key="12">
    <source>
        <dbReference type="Pfam" id="PF06827"/>
    </source>
</evidence>
<comment type="subunit">
    <text evidence="10">Monomer.</text>
</comment>
<dbReference type="GO" id="GO:0002161">
    <property type="term" value="F:aminoacyl-tRNA deacylase activity"/>
    <property type="evidence" value="ECO:0007669"/>
    <property type="project" value="InterPro"/>
</dbReference>
<evidence type="ECO:0000313" key="14">
    <source>
        <dbReference type="EMBL" id="SHG49443.1"/>
    </source>
</evidence>
<dbReference type="InterPro" id="IPR014729">
    <property type="entry name" value="Rossmann-like_a/b/a_fold"/>
</dbReference>
<dbReference type="InterPro" id="IPR013155">
    <property type="entry name" value="M/V/L/I-tRNA-synth_anticd-bd"/>
</dbReference>
<sequence>MAKGKYDSTLNLPQTEFPMKANLPTREPEFLKFWEENDIYHKVQEKNAGKPKFILHDGPPYANGNIHLGHTLNKVLKDIIVKYRSMSGFDAPYVPGWDTHGLPIEQQAIKKLGIDRHKTNVVEFRRQCKEYALNYVNIQREQFKRLGVRGDWKRPYLTLEPYFEAVQIKVFGEMAKKGYIYKGLKPVYWCADCETALAEAEIEYSSKVSPSIYVKFPVKDGRGVLPEDAYIVIWTTTPWTIPANTGIALHPDFDYALVEVNREKYLIAKGLLEKVAEEIGWDAYIVLNEYKGKELEKMVCKHPLFDRDSLVVLGTHVTLEAGTGCVHTAPGHGEDDFYVGREYGLPVISPVDNSGRFTEEAGKFKGMLVHDANKEIIAELDRLGMLLKAGKIEHQYPYCWRCKQPIIYRATEQWFASIEGFRAQALKAIDEVTWIPAWGRDRIYNMVRDRGDWCISRQRTWGVPIPIFYCESCGETVIKDEVINHVSELFAEYGSDIWFEKEASYLLPPGYECEKCGGKNFRKETDIMDVWFDSGSSHMAVLETYPELSWPADLYLEGSDQHRGWFNSSLSTAVAVRGKAPYRSVLTHGFVVDEQGRKMSKSLGNVVDPLKMIEEMGADILRLWVASADYRSDVAVSENIIRQSAEAYRKIRNTCRFILGNIYDYDPVKHRVEYNRLSPLDQWVLSKLDKLVARVTRAYENYEFHVVFHSIHNFCTVDLSNIYFDICKDILYCSHPDDIARRGVQTVLYELINTLVVLLTPILAFTTEEIWSYLRREDQPLSVQLLDWPQVKGYVNEEIEARMEKILKVREVVTKAMEEARNKKVIGHSLAAWVTIYAGEEWQPVLKEMADLDKIFIASRVDVREAAEKNETAVSLPDIEGIWVEVRKAEGEKCERCWVISPSVGENKDYPTLCARCAEVVNRMK</sequence>
<dbReference type="InterPro" id="IPR050081">
    <property type="entry name" value="Ile-tRNA_ligase"/>
</dbReference>
<dbReference type="EC" id="6.1.1.5" evidence="10"/>
<dbReference type="GO" id="GO:0005524">
    <property type="term" value="F:ATP binding"/>
    <property type="evidence" value="ECO:0007669"/>
    <property type="project" value="UniProtKB-UniRule"/>
</dbReference>
<keyword evidence="4 10" id="KW-0547">Nucleotide-binding</keyword>
<reference evidence="15" key="1">
    <citation type="submission" date="2016-11" db="EMBL/GenBank/DDBJ databases">
        <authorList>
            <person name="Varghese N."/>
            <person name="Submissions S."/>
        </authorList>
    </citation>
    <scope>NUCLEOTIDE SEQUENCE [LARGE SCALE GENOMIC DNA]</scope>
    <source>
        <strain evidence="15">DSM 11003</strain>
    </source>
</reference>
<dbReference type="Gene3D" id="3.40.50.620">
    <property type="entry name" value="HUPs"/>
    <property type="match status" value="2"/>
</dbReference>
<dbReference type="GO" id="GO:0006428">
    <property type="term" value="P:isoleucyl-tRNA aminoacylation"/>
    <property type="evidence" value="ECO:0007669"/>
    <property type="project" value="UniProtKB-UniRule"/>
</dbReference>
<evidence type="ECO:0000313" key="15">
    <source>
        <dbReference type="Proteomes" id="UP000242329"/>
    </source>
</evidence>
<dbReference type="PROSITE" id="PS00178">
    <property type="entry name" value="AA_TRNA_LIGASE_I"/>
    <property type="match status" value="1"/>
</dbReference>
<comment type="subcellular location">
    <subcellularLocation>
        <location evidence="10">Cytoplasm</location>
    </subcellularLocation>
</comment>
<feature type="short sequence motif" description="'KMSKS' region" evidence="10">
    <location>
        <begin position="598"/>
        <end position="602"/>
    </location>
</feature>
<dbReference type="PANTHER" id="PTHR42765:SF1">
    <property type="entry name" value="ISOLEUCINE--TRNA LIGASE, MITOCHONDRIAL"/>
    <property type="match status" value="1"/>
</dbReference>
<dbReference type="HAMAP" id="MF_02002">
    <property type="entry name" value="Ile_tRNA_synth_type1"/>
    <property type="match status" value="1"/>
</dbReference>
<dbReference type="InterPro" id="IPR009008">
    <property type="entry name" value="Val/Leu/Ile-tRNA-synth_edit"/>
</dbReference>
<feature type="binding site" evidence="10">
    <location>
        <position position="601"/>
    </location>
    <ligand>
        <name>ATP</name>
        <dbReference type="ChEBI" id="CHEBI:30616"/>
    </ligand>
</feature>
<dbReference type="CDD" id="cd00818">
    <property type="entry name" value="IleRS_core"/>
    <property type="match status" value="1"/>
</dbReference>
<evidence type="ECO:0000256" key="3">
    <source>
        <dbReference type="ARBA" id="ARBA00022598"/>
    </source>
</evidence>
<dbReference type="FunFam" id="3.40.50.620:FF:000152">
    <property type="entry name" value="Isoleucine--tRNA ligase"/>
    <property type="match status" value="1"/>
</dbReference>
<dbReference type="Pfam" id="PF06827">
    <property type="entry name" value="zf-FPG_IleRS"/>
    <property type="match status" value="1"/>
</dbReference>
<organism evidence="14 15">
    <name type="scientific">Thermosyntropha lipolytica DSM 11003</name>
    <dbReference type="NCBI Taxonomy" id="1123382"/>
    <lineage>
        <taxon>Bacteria</taxon>
        <taxon>Bacillati</taxon>
        <taxon>Bacillota</taxon>
        <taxon>Clostridia</taxon>
        <taxon>Eubacteriales</taxon>
        <taxon>Syntrophomonadaceae</taxon>
        <taxon>Thermosyntropha</taxon>
    </lineage>
</organism>
<dbReference type="Gene3D" id="1.10.10.830">
    <property type="entry name" value="Ile-tRNA synthetase CP2 domain-like"/>
    <property type="match status" value="1"/>
</dbReference>
<dbReference type="Pfam" id="PF08264">
    <property type="entry name" value="Anticodon_1"/>
    <property type="match status" value="1"/>
</dbReference>
<dbReference type="PRINTS" id="PR00984">
    <property type="entry name" value="TRNASYNTHILE"/>
</dbReference>
<evidence type="ECO:0000256" key="4">
    <source>
        <dbReference type="ARBA" id="ARBA00022741"/>
    </source>
</evidence>
<evidence type="ECO:0000256" key="9">
    <source>
        <dbReference type="ARBA" id="ARBA00048359"/>
    </source>
</evidence>
<dbReference type="InterPro" id="IPR002301">
    <property type="entry name" value="Ile-tRNA-ligase"/>
</dbReference>
<keyword evidence="10" id="KW-0862">Zinc</keyword>
<comment type="cofactor">
    <cofactor evidence="10">
        <name>Zn(2+)</name>
        <dbReference type="ChEBI" id="CHEBI:29105"/>
    </cofactor>
    <text evidence="10">Binds 1 zinc ion per subunit.</text>
</comment>
<dbReference type="OrthoDB" id="9810365at2"/>
<dbReference type="InterPro" id="IPR023585">
    <property type="entry name" value="Ile-tRNA-ligase_type1"/>
</dbReference>
<feature type="domain" description="Methionyl/Valyl/Leucyl/Isoleucyl-tRNA synthetase anticodon-binding" evidence="13">
    <location>
        <begin position="681"/>
        <end position="831"/>
    </location>
</feature>
<dbReference type="CDD" id="cd07960">
    <property type="entry name" value="Anticodon_Ia_Ile_BEm"/>
    <property type="match status" value="1"/>
</dbReference>
<dbReference type="InterPro" id="IPR002300">
    <property type="entry name" value="aa-tRNA-synth_Ia"/>
</dbReference>
<dbReference type="InterPro" id="IPR033708">
    <property type="entry name" value="Anticodon_Ile_BEm"/>
</dbReference>
<keyword evidence="15" id="KW-1185">Reference proteome</keyword>
<dbReference type="SUPFAM" id="SSF50677">
    <property type="entry name" value="ValRS/IleRS/LeuRS editing domain"/>
    <property type="match status" value="1"/>
</dbReference>
<dbReference type="GO" id="GO:0000049">
    <property type="term" value="F:tRNA binding"/>
    <property type="evidence" value="ECO:0007669"/>
    <property type="project" value="InterPro"/>
</dbReference>
<feature type="short sequence motif" description="'HIGH' region" evidence="10">
    <location>
        <begin position="60"/>
        <end position="70"/>
    </location>
</feature>